<evidence type="ECO:0000313" key="12">
    <source>
        <dbReference type="EMBL" id="KZF24594.1"/>
    </source>
</evidence>
<keyword evidence="7" id="KW-0963">Cytoplasm</keyword>
<comment type="pathway">
    <text evidence="3">Carbohydrate biosynthesis; gluconeogenesis.</text>
</comment>
<evidence type="ECO:0000259" key="11">
    <source>
        <dbReference type="Pfam" id="PF00291"/>
    </source>
</evidence>
<dbReference type="FunCoup" id="A0A165I9T1">
    <property type="interactions" value="462"/>
</dbReference>
<dbReference type="InterPro" id="IPR036052">
    <property type="entry name" value="TrpB-like_PALP_sf"/>
</dbReference>
<evidence type="ECO:0000256" key="7">
    <source>
        <dbReference type="ARBA" id="ARBA00022490"/>
    </source>
</evidence>
<dbReference type="GeneID" id="28897332"/>
<dbReference type="GO" id="GO:0006567">
    <property type="term" value="P:L-threonine catabolic process"/>
    <property type="evidence" value="ECO:0007669"/>
    <property type="project" value="TreeGrafter"/>
</dbReference>
<dbReference type="GO" id="GO:0004794">
    <property type="term" value="F:threonine deaminase activity"/>
    <property type="evidence" value="ECO:0007669"/>
    <property type="project" value="TreeGrafter"/>
</dbReference>
<evidence type="ECO:0000256" key="4">
    <source>
        <dbReference type="ARBA" id="ARBA00010869"/>
    </source>
</evidence>
<dbReference type="SUPFAM" id="SSF53686">
    <property type="entry name" value="Tryptophan synthase beta subunit-like PLP-dependent enzymes"/>
    <property type="match status" value="1"/>
</dbReference>
<dbReference type="Pfam" id="PF00291">
    <property type="entry name" value="PALP"/>
    <property type="match status" value="1"/>
</dbReference>
<keyword evidence="6" id="KW-0312">Gluconeogenesis</keyword>
<keyword evidence="9" id="KW-0456">Lyase</keyword>
<evidence type="ECO:0000256" key="9">
    <source>
        <dbReference type="ARBA" id="ARBA00023239"/>
    </source>
</evidence>
<evidence type="ECO:0000256" key="2">
    <source>
        <dbReference type="ARBA" id="ARBA00004496"/>
    </source>
</evidence>
<dbReference type="PANTHER" id="PTHR48078">
    <property type="entry name" value="THREONINE DEHYDRATASE, MITOCHONDRIAL-RELATED"/>
    <property type="match status" value="1"/>
</dbReference>
<dbReference type="STRING" id="1328760.A0A165I9T1"/>
<comment type="subcellular location">
    <subcellularLocation>
        <location evidence="2">Cytoplasm</location>
    </subcellularLocation>
</comment>
<dbReference type="RefSeq" id="XP_018190149.1">
    <property type="nucleotide sequence ID" value="XM_018332195.1"/>
</dbReference>
<dbReference type="InterPro" id="IPR001926">
    <property type="entry name" value="TrpB-like_PALP"/>
</dbReference>
<reference evidence="12 13" key="1">
    <citation type="journal article" date="2016" name="Fungal Biol.">
        <title>The genome of Xylona heveae provides a window into fungal endophytism.</title>
        <authorList>
            <person name="Gazis R."/>
            <person name="Kuo A."/>
            <person name="Riley R."/>
            <person name="LaButti K."/>
            <person name="Lipzen A."/>
            <person name="Lin J."/>
            <person name="Amirebrahimi M."/>
            <person name="Hesse C.N."/>
            <person name="Spatafora J.W."/>
            <person name="Henrissat B."/>
            <person name="Hainaut M."/>
            <person name="Grigoriev I.V."/>
            <person name="Hibbett D.S."/>
        </authorList>
    </citation>
    <scope>NUCLEOTIDE SEQUENCE [LARGE SCALE GENOMIC DNA]</scope>
    <source>
        <strain evidence="12 13">TC161</strain>
    </source>
</reference>
<gene>
    <name evidence="12" type="ORF">L228DRAFT_245564</name>
</gene>
<dbReference type="GO" id="GO:0003941">
    <property type="term" value="F:L-serine ammonia-lyase activity"/>
    <property type="evidence" value="ECO:0007669"/>
    <property type="project" value="UniProtKB-EC"/>
</dbReference>
<evidence type="ECO:0000256" key="3">
    <source>
        <dbReference type="ARBA" id="ARBA00004742"/>
    </source>
</evidence>
<proteinExistence type="inferred from homology"/>
<evidence type="ECO:0000256" key="8">
    <source>
        <dbReference type="ARBA" id="ARBA00022898"/>
    </source>
</evidence>
<dbReference type="CDD" id="cd06448">
    <property type="entry name" value="L-Ser-dehyd"/>
    <property type="match status" value="1"/>
</dbReference>
<evidence type="ECO:0000256" key="1">
    <source>
        <dbReference type="ARBA" id="ARBA00001933"/>
    </source>
</evidence>
<keyword evidence="13" id="KW-1185">Reference proteome</keyword>
<dbReference type="InterPro" id="IPR050147">
    <property type="entry name" value="Ser/Thr_Dehydratase"/>
</dbReference>
<dbReference type="InParanoid" id="A0A165I9T1"/>
<dbReference type="EMBL" id="KV407456">
    <property type="protein sequence ID" value="KZF24594.1"/>
    <property type="molecule type" value="Genomic_DNA"/>
</dbReference>
<comment type="similarity">
    <text evidence="4">Belongs to the serine/threonine dehydratase family.</text>
</comment>
<dbReference type="GO" id="GO:0005737">
    <property type="term" value="C:cytoplasm"/>
    <property type="evidence" value="ECO:0007669"/>
    <property type="project" value="UniProtKB-SubCell"/>
</dbReference>
<keyword evidence="8" id="KW-0663">Pyridoxal phosphate</keyword>
<dbReference type="AlphaFoldDB" id="A0A165I9T1"/>
<sequence>MTKTAPSTQPWRKTPLIESSALSRAAGCKVFLKLDNLQPAGSFKSRGIGNYLLARLRERGDDPDIHFYSSSGGNAGLACVTAAQDLGHPATVVVPMSTKPMMIAKIRVAGATDVIQHGASWAEADRFLREEILTRDTKGVYVPPFDHPDIWKGNSTIVDEIAADFRDSHGAQDHARDAKTVQAEKPDAIICSVGGGGLFIGIMQGLERHGWSPDVSVVAVETAGADSLASALDANELVTLTGITSIATSLGATRVAEKAFELGQLGRENVQNNVKSLVLSDAEAAMGSWRLADDERLLVEAACGVSVAVCYNGKRLKQLLPHLTPESKVVLVVCGGSNITVEGLAEYRRVYGPLVDKLGAADDEMVPSSVTAPRG</sequence>
<evidence type="ECO:0000256" key="10">
    <source>
        <dbReference type="ARBA" id="ARBA00049406"/>
    </source>
</evidence>
<evidence type="ECO:0000313" key="13">
    <source>
        <dbReference type="Proteomes" id="UP000076632"/>
    </source>
</evidence>
<dbReference type="GO" id="GO:0009097">
    <property type="term" value="P:isoleucine biosynthetic process"/>
    <property type="evidence" value="ECO:0007669"/>
    <property type="project" value="TreeGrafter"/>
</dbReference>
<comment type="cofactor">
    <cofactor evidence="1">
        <name>pyridoxal 5'-phosphate</name>
        <dbReference type="ChEBI" id="CHEBI:597326"/>
    </cofactor>
</comment>
<dbReference type="GO" id="GO:0006094">
    <property type="term" value="P:gluconeogenesis"/>
    <property type="evidence" value="ECO:0007669"/>
    <property type="project" value="UniProtKB-KW"/>
</dbReference>
<dbReference type="Gene3D" id="3.40.50.1100">
    <property type="match status" value="2"/>
</dbReference>
<organism evidence="12 13">
    <name type="scientific">Xylona heveae (strain CBS 132557 / TC161)</name>
    <dbReference type="NCBI Taxonomy" id="1328760"/>
    <lineage>
        <taxon>Eukaryota</taxon>
        <taxon>Fungi</taxon>
        <taxon>Dikarya</taxon>
        <taxon>Ascomycota</taxon>
        <taxon>Pezizomycotina</taxon>
        <taxon>Xylonomycetes</taxon>
        <taxon>Xylonales</taxon>
        <taxon>Xylonaceae</taxon>
        <taxon>Xylona</taxon>
    </lineage>
</organism>
<dbReference type="OMA" id="KCTIFLP"/>
<evidence type="ECO:0000256" key="6">
    <source>
        <dbReference type="ARBA" id="ARBA00022432"/>
    </source>
</evidence>
<protein>
    <recommendedName>
        <fullName evidence="5">L-serine ammonia-lyase</fullName>
        <ecNumber evidence="5">4.3.1.17</ecNumber>
    </recommendedName>
</protein>
<dbReference type="FunFam" id="3.40.50.1100:FF:000040">
    <property type="entry name" value="L-serine dehydratase, putative"/>
    <property type="match status" value="1"/>
</dbReference>
<comment type="catalytic activity">
    <reaction evidence="10">
        <text>L-serine = pyruvate + NH4(+)</text>
        <dbReference type="Rhea" id="RHEA:19169"/>
        <dbReference type="ChEBI" id="CHEBI:15361"/>
        <dbReference type="ChEBI" id="CHEBI:28938"/>
        <dbReference type="ChEBI" id="CHEBI:33384"/>
        <dbReference type="EC" id="4.3.1.17"/>
    </reaction>
</comment>
<dbReference type="Proteomes" id="UP000076632">
    <property type="component" value="Unassembled WGS sequence"/>
</dbReference>
<feature type="domain" description="Tryptophan synthase beta chain-like PALP" evidence="11">
    <location>
        <begin position="9"/>
        <end position="335"/>
    </location>
</feature>
<dbReference type="GO" id="GO:0006565">
    <property type="term" value="P:L-serine catabolic process"/>
    <property type="evidence" value="ECO:0007669"/>
    <property type="project" value="TreeGrafter"/>
</dbReference>
<accession>A0A165I9T1</accession>
<evidence type="ECO:0000256" key="5">
    <source>
        <dbReference type="ARBA" id="ARBA00012093"/>
    </source>
</evidence>
<dbReference type="EC" id="4.3.1.17" evidence="5"/>
<name>A0A165I9T1_XYLHT</name>
<dbReference type="PANTHER" id="PTHR48078:SF2">
    <property type="entry name" value="CATABOLIC L-SERINE_THREONINE DEHYDRATASE"/>
    <property type="match status" value="1"/>
</dbReference>
<dbReference type="OrthoDB" id="7773036at2759"/>